<evidence type="ECO:0000256" key="6">
    <source>
        <dbReference type="SAM" id="Phobius"/>
    </source>
</evidence>
<dbReference type="InterPro" id="IPR008983">
    <property type="entry name" value="Tumour_necrosis_fac-like_dom"/>
</dbReference>
<dbReference type="SUPFAM" id="SSF49842">
    <property type="entry name" value="TNF-like"/>
    <property type="match status" value="1"/>
</dbReference>
<gene>
    <name evidence="8" type="ORF">FSP39_002072</name>
</gene>
<evidence type="ECO:0000256" key="5">
    <source>
        <dbReference type="SAM" id="MobiDB-lite"/>
    </source>
</evidence>
<evidence type="ECO:0000259" key="7">
    <source>
        <dbReference type="PROSITE" id="PS50049"/>
    </source>
</evidence>
<comment type="caution">
    <text evidence="8">The sequence shown here is derived from an EMBL/GenBank/DDBJ whole genome shotgun (WGS) entry which is preliminary data.</text>
</comment>
<feature type="compositionally biased region" description="Polar residues" evidence="5">
    <location>
        <begin position="116"/>
        <end position="137"/>
    </location>
</feature>
<dbReference type="GO" id="GO:0005125">
    <property type="term" value="F:cytokine activity"/>
    <property type="evidence" value="ECO:0007669"/>
    <property type="project" value="UniProtKB-KW"/>
</dbReference>
<dbReference type="GO" id="GO:0005615">
    <property type="term" value="C:extracellular space"/>
    <property type="evidence" value="ECO:0007669"/>
    <property type="project" value="UniProtKB-KW"/>
</dbReference>
<keyword evidence="3" id="KW-0202">Cytokine</keyword>
<feature type="transmembrane region" description="Helical" evidence="6">
    <location>
        <begin position="159"/>
        <end position="183"/>
    </location>
</feature>
<sequence length="452" mass="50293">MSKEGESKKREIMVSLKGGMPRREMRSKRGSILPKGGELTGEWVEFVQIERFKLKYLKATECHNMSVKVKKLLKKGGEGEDKQVDMQKTINNIPSTSSINVLITSPSGKTRRQCYGRTQSESSDTSGPSTHRSISESSDVELVDTNYHKNSSCMSQNRIFVAVIATFGTLIIFLVTLIAFLWVNLDDVKSRLSDEISARQNEANRFCLPCADLKLGPFPEDNVKLASLTRRVNHGIEECCSTNPEQTSLIFDLVFEKRKKIQCTNELIQQHQGATHGCNVTGSGAHTPSSDHAKHVVSAHLLAGAQQKQGHNEPGPAAVRNWSVIDPIAHVNGLTVMNDRIKVNTSGLYFVYSQVYFVSYPHSQTNSSSSSHALYHFVYRFNVIYANGGEELLLKGVRTKCWSRIKDFDDYTSYTGAVLHLNANDEIYVKVSNVSSISVDSKATFLGLFKIS</sequence>
<keyword evidence="4 6" id="KW-0472">Membrane</keyword>
<dbReference type="InterPro" id="IPR006052">
    <property type="entry name" value="TNF_dom"/>
</dbReference>
<dbReference type="GO" id="GO:0005164">
    <property type="term" value="F:tumor necrosis factor receptor binding"/>
    <property type="evidence" value="ECO:0007669"/>
    <property type="project" value="InterPro"/>
</dbReference>
<dbReference type="CDD" id="cd00184">
    <property type="entry name" value="TNF"/>
    <property type="match status" value="1"/>
</dbReference>
<dbReference type="Gene3D" id="2.60.120.40">
    <property type="match status" value="1"/>
</dbReference>
<dbReference type="EMBL" id="VSWD01000008">
    <property type="protein sequence ID" value="KAK3094465.1"/>
    <property type="molecule type" value="Genomic_DNA"/>
</dbReference>
<evidence type="ECO:0000256" key="4">
    <source>
        <dbReference type="ARBA" id="ARBA00023136"/>
    </source>
</evidence>
<accession>A0AA88XYG4</accession>
<comment type="subcellular location">
    <subcellularLocation>
        <location evidence="1">Membrane</location>
    </subcellularLocation>
</comment>
<evidence type="ECO:0000256" key="3">
    <source>
        <dbReference type="ARBA" id="ARBA00022514"/>
    </source>
</evidence>
<dbReference type="SMART" id="SM00207">
    <property type="entry name" value="TNF"/>
    <property type="match status" value="1"/>
</dbReference>
<keyword evidence="6" id="KW-1133">Transmembrane helix</keyword>
<comment type="similarity">
    <text evidence="2">Belongs to the tumor necrosis factor family.</text>
</comment>
<dbReference type="PROSITE" id="PS50049">
    <property type="entry name" value="THD_2"/>
    <property type="match status" value="1"/>
</dbReference>
<keyword evidence="6" id="KW-0812">Transmembrane</keyword>
<keyword evidence="9" id="KW-1185">Reference proteome</keyword>
<dbReference type="GO" id="GO:0006955">
    <property type="term" value="P:immune response"/>
    <property type="evidence" value="ECO:0007669"/>
    <property type="project" value="InterPro"/>
</dbReference>
<proteinExistence type="inferred from homology"/>
<feature type="domain" description="THD" evidence="7">
    <location>
        <begin position="292"/>
        <end position="451"/>
    </location>
</feature>
<dbReference type="Pfam" id="PF00229">
    <property type="entry name" value="TNF"/>
    <property type="match status" value="1"/>
</dbReference>
<dbReference type="GO" id="GO:0016020">
    <property type="term" value="C:membrane"/>
    <property type="evidence" value="ECO:0007669"/>
    <property type="project" value="UniProtKB-SubCell"/>
</dbReference>
<evidence type="ECO:0000256" key="2">
    <source>
        <dbReference type="ARBA" id="ARBA00008670"/>
    </source>
</evidence>
<protein>
    <recommendedName>
        <fullName evidence="7">THD domain-containing protein</fullName>
    </recommendedName>
</protein>
<evidence type="ECO:0000256" key="1">
    <source>
        <dbReference type="ARBA" id="ARBA00004370"/>
    </source>
</evidence>
<organism evidence="8 9">
    <name type="scientific">Pinctada imbricata</name>
    <name type="common">Atlantic pearl-oyster</name>
    <name type="synonym">Pinctada martensii</name>
    <dbReference type="NCBI Taxonomy" id="66713"/>
    <lineage>
        <taxon>Eukaryota</taxon>
        <taxon>Metazoa</taxon>
        <taxon>Spiralia</taxon>
        <taxon>Lophotrochozoa</taxon>
        <taxon>Mollusca</taxon>
        <taxon>Bivalvia</taxon>
        <taxon>Autobranchia</taxon>
        <taxon>Pteriomorphia</taxon>
        <taxon>Pterioida</taxon>
        <taxon>Pterioidea</taxon>
        <taxon>Pteriidae</taxon>
        <taxon>Pinctada</taxon>
    </lineage>
</organism>
<dbReference type="PANTHER" id="PTHR11471:SF13">
    <property type="entry name" value="TNF FAMILY PROFILE DOMAIN-CONTAINING PROTEIN"/>
    <property type="match status" value="1"/>
</dbReference>
<evidence type="ECO:0000313" key="8">
    <source>
        <dbReference type="EMBL" id="KAK3094465.1"/>
    </source>
</evidence>
<name>A0AA88XYG4_PINIB</name>
<feature type="region of interest" description="Disordered" evidence="5">
    <location>
        <begin position="107"/>
        <end position="137"/>
    </location>
</feature>
<dbReference type="Proteomes" id="UP001186944">
    <property type="component" value="Unassembled WGS sequence"/>
</dbReference>
<reference evidence="8" key="1">
    <citation type="submission" date="2019-08" db="EMBL/GenBank/DDBJ databases">
        <title>The improved chromosome-level genome for the pearl oyster Pinctada fucata martensii using PacBio sequencing and Hi-C.</title>
        <authorList>
            <person name="Zheng Z."/>
        </authorList>
    </citation>
    <scope>NUCLEOTIDE SEQUENCE</scope>
    <source>
        <strain evidence="8">ZZ-2019</strain>
        <tissue evidence="8">Adductor muscle</tissue>
    </source>
</reference>
<dbReference type="AlphaFoldDB" id="A0AA88XYG4"/>
<evidence type="ECO:0000313" key="9">
    <source>
        <dbReference type="Proteomes" id="UP001186944"/>
    </source>
</evidence>
<dbReference type="PANTHER" id="PTHR11471">
    <property type="entry name" value="TUMOR NECROSIS FACTOR FAMILY MEMBER"/>
    <property type="match status" value="1"/>
</dbReference>